<dbReference type="EMBL" id="NXIC01000003">
    <property type="protein sequence ID" value="RXI25911.1"/>
    <property type="molecule type" value="Genomic_DNA"/>
</dbReference>
<protein>
    <submittedName>
        <fullName evidence="2">NgoFVII family restriction endonuclease</fullName>
    </submittedName>
</protein>
<dbReference type="Proteomes" id="UP000290580">
    <property type="component" value="Unassembled WGS sequence"/>
</dbReference>
<name>A0ABY0EJI3_9BACT</name>
<evidence type="ECO:0000313" key="3">
    <source>
        <dbReference type="Proteomes" id="UP000290580"/>
    </source>
</evidence>
<feature type="domain" description="Restriction endonuclease type II NgoFVII C-terminal B3-like DNA-binding" evidence="1">
    <location>
        <begin position="245"/>
        <end position="348"/>
    </location>
</feature>
<sequence>MILFYNIEDEELKAKYIEYLKLTGSLSRLFSDSLAPYLYYRAAENIFCLGFEAENLSRSDISIDAKKKNIGFGLKTFLHGNGKTFQKVAEFNAIRNEYANKSDREIIDFISQARNKRLDICLEGYGVDSLIYHCLTRSDNLISIYEFPMDKVQIDGIKKIVRNKNTIQFEDGINEYSFNLSKSTLYKRFICKDSLEDIKVDILENPFEVLANLSVSQSSILKEVSTYPFIYLPLYAPSSKDLEPGVASGVNQWNAGGRDRNQDELYIPVPAWIHKKFEGFFPDNNYDKFELELPDGQILNAKMCQSGQKGLMSNPNKALGKWVLRDVLKVPVGTLVDRKYLDMIGIDSVIVFKISDTKYKIDFASTGKFEEFKDTHEN</sequence>
<keyword evidence="2" id="KW-0255">Endonuclease</keyword>
<keyword evidence="3" id="KW-1185">Reference proteome</keyword>
<gene>
    <name evidence="2" type="ORF">CP959_06320</name>
</gene>
<accession>A0ABY0EJI3</accession>
<organism evidence="2 3">
    <name type="scientific">Aliarcobacter skirrowii CCUG 10374</name>
    <dbReference type="NCBI Taxonomy" id="1032239"/>
    <lineage>
        <taxon>Bacteria</taxon>
        <taxon>Pseudomonadati</taxon>
        <taxon>Campylobacterota</taxon>
        <taxon>Epsilonproteobacteria</taxon>
        <taxon>Campylobacterales</taxon>
        <taxon>Arcobacteraceae</taxon>
        <taxon>Aliarcobacter</taxon>
    </lineage>
</organism>
<comment type="caution">
    <text evidence="2">The sequence shown here is derived from an EMBL/GenBank/DDBJ whole genome shotgun (WGS) entry which is preliminary data.</text>
</comment>
<proteinExistence type="predicted"/>
<keyword evidence="2" id="KW-0540">Nuclease</keyword>
<evidence type="ECO:0000259" key="1">
    <source>
        <dbReference type="Pfam" id="PF20731"/>
    </source>
</evidence>
<dbReference type="GO" id="GO:0004519">
    <property type="term" value="F:endonuclease activity"/>
    <property type="evidence" value="ECO:0007669"/>
    <property type="project" value="UniProtKB-KW"/>
</dbReference>
<dbReference type="InterPro" id="IPR048923">
    <property type="entry name" value="RE_NgoFVII_C"/>
</dbReference>
<reference evidence="2 3" key="1">
    <citation type="submission" date="2017-09" db="EMBL/GenBank/DDBJ databases">
        <title>Genomics of the genus Arcobacter.</title>
        <authorList>
            <person name="Perez-Cataluna A."/>
            <person name="Figueras M.J."/>
            <person name="Salas-Masso N."/>
        </authorList>
    </citation>
    <scope>NUCLEOTIDE SEQUENCE [LARGE SCALE GENOMIC DNA]</scope>
    <source>
        <strain evidence="2 3">LMG 6621</strain>
    </source>
</reference>
<evidence type="ECO:0000313" key="2">
    <source>
        <dbReference type="EMBL" id="RXI25911.1"/>
    </source>
</evidence>
<keyword evidence="2" id="KW-0378">Hydrolase</keyword>
<dbReference type="Pfam" id="PF20731">
    <property type="entry name" value="RE_NgoFVII_C"/>
    <property type="match status" value="1"/>
</dbReference>